<proteinExistence type="predicted"/>
<reference evidence="2" key="1">
    <citation type="submission" date="2013-12" db="EMBL/GenBank/DDBJ databases">
        <title>A Varibaculum cambriense genome reconstructed from a premature infant gut community with otherwise low bacterial novelty that shifts toward anaerobic metabolism during the third week of life.</title>
        <authorList>
            <person name="Brown C.T."/>
            <person name="Sharon I."/>
            <person name="Thomas B.C."/>
            <person name="Castelle C.J."/>
            <person name="Morowitz M.J."/>
            <person name="Banfield J.F."/>
        </authorList>
    </citation>
    <scope>NUCLEOTIDE SEQUENCE</scope>
</reference>
<accession>W1Y2U0</accession>
<keyword evidence="1" id="KW-1133">Transmembrane helix</keyword>
<dbReference type="EMBL" id="AZMM01010186">
    <property type="protein sequence ID" value="ETJ35429.1"/>
    <property type="molecule type" value="Genomic_DNA"/>
</dbReference>
<keyword evidence="1" id="KW-0472">Membrane</keyword>
<keyword evidence="1" id="KW-0812">Transmembrane</keyword>
<dbReference type="AlphaFoldDB" id="W1Y2U0"/>
<evidence type="ECO:0000313" key="2">
    <source>
        <dbReference type="EMBL" id="ETJ35429.1"/>
    </source>
</evidence>
<evidence type="ECO:0000256" key="1">
    <source>
        <dbReference type="SAM" id="Phobius"/>
    </source>
</evidence>
<sequence>MNRKKLKILIILLVLVLVIYLMSGSIVKFITYLKDEQMINSVITGFCTIISAVIAIIGVHFTINNNQKLKNKELLNSLDQKSEWRKELMNIASQTFMTTDDLYRVLASLRFQPHKDTESKEDFKFMTKKIYGDLNDMLNEKYNSKIKQKLSEKSCFKNKDYTIYLEYKDTEIIRLYTKYLLKHHWETNIDEAKWLKDQEEVIKEVKKLREEIF</sequence>
<feature type="transmembrane region" description="Helical" evidence="1">
    <location>
        <begin position="39"/>
        <end position="63"/>
    </location>
</feature>
<gene>
    <name evidence="2" type="ORF">Q604_UNBC10186G0001</name>
</gene>
<comment type="caution">
    <text evidence="2">The sequence shown here is derived from an EMBL/GenBank/DDBJ whole genome shotgun (WGS) entry which is preliminary data.</text>
</comment>
<organism evidence="2">
    <name type="scientific">human gut metagenome</name>
    <dbReference type="NCBI Taxonomy" id="408170"/>
    <lineage>
        <taxon>unclassified sequences</taxon>
        <taxon>metagenomes</taxon>
        <taxon>organismal metagenomes</taxon>
    </lineage>
</organism>
<name>W1Y2U0_9ZZZZ</name>
<protein>
    <submittedName>
        <fullName evidence="2">Uncharacterized protein</fullName>
    </submittedName>
</protein>